<gene>
    <name evidence="1" type="ORF">HMPREF0168_0186</name>
</gene>
<dbReference type="Proteomes" id="UP000003323">
    <property type="component" value="Unassembled WGS sequence"/>
</dbReference>
<name>E0Q4X9_9BIFI</name>
<dbReference type="Gene3D" id="3.20.80.10">
    <property type="entry name" value="Regulatory factor, effector binding domain"/>
    <property type="match status" value="1"/>
</dbReference>
<sequence length="154" mass="17119">MKIATLIKTTFVVIGREGSTENGAGFVQRLWADANGHFDEVADLAKKDESGNLVGIWGAMTDFSRSFRPWESGFSKGLYLAGVECQDEAPAPDGWTKWVIPGFEYLQAECDEPDIFQKMLALLEEKQFSLAGAVQDFTDPGTGKNYMLFPIRRL</sequence>
<organism evidence="1 2">
    <name type="scientific">Bifidobacterium dentium ATCC 27679</name>
    <dbReference type="NCBI Taxonomy" id="871562"/>
    <lineage>
        <taxon>Bacteria</taxon>
        <taxon>Bacillati</taxon>
        <taxon>Actinomycetota</taxon>
        <taxon>Actinomycetes</taxon>
        <taxon>Bifidobacteriales</taxon>
        <taxon>Bifidobacteriaceae</taxon>
        <taxon>Bifidobacterium</taxon>
    </lineage>
</organism>
<dbReference type="EMBL" id="AEEQ01000004">
    <property type="protein sequence ID" value="EFM42314.1"/>
    <property type="molecule type" value="Genomic_DNA"/>
</dbReference>
<evidence type="ECO:0000313" key="1">
    <source>
        <dbReference type="EMBL" id="EFM42314.1"/>
    </source>
</evidence>
<dbReference type="HOGENOM" id="CLU_1651327_0_0_11"/>
<dbReference type="InterPro" id="IPR011256">
    <property type="entry name" value="Reg_factor_effector_dom_sf"/>
</dbReference>
<accession>E0Q4X9</accession>
<comment type="caution">
    <text evidence="1">The sequence shown here is derived from an EMBL/GenBank/DDBJ whole genome shotgun (WGS) entry which is preliminary data.</text>
</comment>
<protein>
    <recommendedName>
        <fullName evidence="3">Bacterial transcription activator effector binding domain-containing protein</fullName>
    </recommendedName>
</protein>
<reference evidence="1 2" key="1">
    <citation type="submission" date="2010-08" db="EMBL/GenBank/DDBJ databases">
        <authorList>
            <person name="Muzny D."/>
            <person name="Qin X."/>
            <person name="Deng J."/>
            <person name="Jiang H."/>
            <person name="Liu Y."/>
            <person name="Qu J."/>
            <person name="Song X.-Z."/>
            <person name="Zhang L."/>
            <person name="Thornton R."/>
            <person name="Coyle M."/>
            <person name="Francisco L."/>
            <person name="Jackson L."/>
            <person name="Javaid M."/>
            <person name="Korchina V."/>
            <person name="Kovar C."/>
            <person name="Mata R."/>
            <person name="Mathew T."/>
            <person name="Ngo R."/>
            <person name="Nguyen L."/>
            <person name="Nguyen N."/>
            <person name="Okwuonu G."/>
            <person name="Ongeri F."/>
            <person name="Pham C."/>
            <person name="Simmons D."/>
            <person name="Wilczek-Boney K."/>
            <person name="Hale W."/>
            <person name="Jakkamsetti A."/>
            <person name="Pham P."/>
            <person name="Ruth R."/>
            <person name="San Lucas F."/>
            <person name="Warren J."/>
            <person name="Zhang J."/>
            <person name="Zhao Z."/>
            <person name="Zhou C."/>
            <person name="Zhu D."/>
            <person name="Lee S."/>
            <person name="Bess C."/>
            <person name="Blankenburg K."/>
            <person name="Forbes L."/>
            <person name="Fu Q."/>
            <person name="Gubbala S."/>
            <person name="Hirani K."/>
            <person name="Jayaseelan J.C."/>
            <person name="Lara F."/>
            <person name="Munidasa M."/>
            <person name="Palculict T."/>
            <person name="Patil S."/>
            <person name="Pu L.-L."/>
            <person name="Saada N."/>
            <person name="Tang L."/>
            <person name="Weissenberger G."/>
            <person name="Zhu Y."/>
            <person name="Hemphill L."/>
            <person name="Shang Y."/>
            <person name="Youmans B."/>
            <person name="Ayvaz T."/>
            <person name="Ross M."/>
            <person name="Santibanez J."/>
            <person name="Aqrawi P."/>
            <person name="Gross S."/>
            <person name="Joshi V."/>
            <person name="Fowler G."/>
            <person name="Nazareth L."/>
            <person name="Reid J."/>
            <person name="Worley K."/>
            <person name="Petrosino J."/>
            <person name="Highlander S."/>
            <person name="Gibbs R."/>
        </authorList>
    </citation>
    <scope>NUCLEOTIDE SEQUENCE [LARGE SCALE GENOMIC DNA]</scope>
    <source>
        <strain evidence="1 2">ATCC 27679</strain>
    </source>
</reference>
<proteinExistence type="predicted"/>
<dbReference type="AlphaFoldDB" id="E0Q4X9"/>
<dbReference type="RefSeq" id="WP_003841159.1">
    <property type="nucleotide sequence ID" value="NZ_GL405225.1"/>
</dbReference>
<evidence type="ECO:0000313" key="2">
    <source>
        <dbReference type="Proteomes" id="UP000003323"/>
    </source>
</evidence>
<evidence type="ECO:0008006" key="3">
    <source>
        <dbReference type="Google" id="ProtNLM"/>
    </source>
</evidence>